<accession>A0A1F6WQQ6</accession>
<dbReference type="InterPro" id="IPR023627">
    <property type="entry name" value="Rcmb_RecR"/>
</dbReference>
<dbReference type="EMBL" id="MFUO01000006">
    <property type="protein sequence ID" value="OGI84203.1"/>
    <property type="molecule type" value="Genomic_DNA"/>
</dbReference>
<dbReference type="PANTHER" id="PTHR30446">
    <property type="entry name" value="RECOMBINATION PROTEIN RECR"/>
    <property type="match status" value="1"/>
</dbReference>
<evidence type="ECO:0000313" key="2">
    <source>
        <dbReference type="Proteomes" id="UP000178184"/>
    </source>
</evidence>
<dbReference type="InterPro" id="IPR000093">
    <property type="entry name" value="DNA_Rcmb_RecR"/>
</dbReference>
<organism evidence="1 2">
    <name type="scientific">Candidatus Nomurabacteria bacterium RIFCSPLOWO2_01_FULL_33_17</name>
    <dbReference type="NCBI Taxonomy" id="1801764"/>
    <lineage>
        <taxon>Bacteria</taxon>
        <taxon>Candidatus Nomuraibacteriota</taxon>
    </lineage>
</organism>
<dbReference type="Gene3D" id="1.10.8.420">
    <property type="entry name" value="RecR Domain 1"/>
    <property type="match status" value="1"/>
</dbReference>
<dbReference type="AlphaFoldDB" id="A0A1F6WQQ6"/>
<dbReference type="Gene3D" id="3.40.1360.10">
    <property type="match status" value="1"/>
</dbReference>
<sequence>MHTSNLENLVKVLGKLPGIGPRQARRFAYALTRNHGVLSNELVNILNNLKGHVFSCNLCGATSLGDGPICNVCINENRNPKILTLLANQEDYDSLYIIESYRGILAIVPFPNKIEMAEDVHIIEKSYIPKTIEYWIEKGLEEIILAFPISPEGEIMESITLDYLETIHDKLNKNKITITSLGRGMSLGSRLSESDDQTIRYAIDNRKRAI</sequence>
<dbReference type="PANTHER" id="PTHR30446:SF0">
    <property type="entry name" value="RECOMBINATION PROTEIN RECR"/>
    <property type="match status" value="1"/>
</dbReference>
<dbReference type="GO" id="GO:0046872">
    <property type="term" value="F:metal ion binding"/>
    <property type="evidence" value="ECO:0007669"/>
    <property type="project" value="InterPro"/>
</dbReference>
<dbReference type="SUPFAM" id="SSF111304">
    <property type="entry name" value="Recombination protein RecR"/>
    <property type="match status" value="1"/>
</dbReference>
<gene>
    <name evidence="1" type="ORF">A2903_00635</name>
</gene>
<dbReference type="STRING" id="1801764.A2903_00635"/>
<reference evidence="1 2" key="1">
    <citation type="journal article" date="2016" name="Nat. Commun.">
        <title>Thousands of microbial genomes shed light on interconnected biogeochemical processes in an aquifer system.</title>
        <authorList>
            <person name="Anantharaman K."/>
            <person name="Brown C.T."/>
            <person name="Hug L.A."/>
            <person name="Sharon I."/>
            <person name="Castelle C.J."/>
            <person name="Probst A.J."/>
            <person name="Thomas B.C."/>
            <person name="Singh A."/>
            <person name="Wilkins M.J."/>
            <person name="Karaoz U."/>
            <person name="Brodie E.L."/>
            <person name="Williams K.H."/>
            <person name="Hubbard S.S."/>
            <person name="Banfield J.F."/>
        </authorList>
    </citation>
    <scope>NUCLEOTIDE SEQUENCE [LARGE SCALE GENOMIC DNA]</scope>
</reference>
<protein>
    <recommendedName>
        <fullName evidence="3">Recombination protein RecR</fullName>
    </recommendedName>
</protein>
<dbReference type="Proteomes" id="UP000178184">
    <property type="component" value="Unassembled WGS sequence"/>
</dbReference>
<comment type="caution">
    <text evidence="1">The sequence shown here is derived from an EMBL/GenBank/DDBJ whole genome shotgun (WGS) entry which is preliminary data.</text>
</comment>
<dbReference type="Pfam" id="PF21176">
    <property type="entry name" value="RecR_HhH"/>
    <property type="match status" value="1"/>
</dbReference>
<proteinExistence type="predicted"/>
<evidence type="ECO:0008006" key="3">
    <source>
        <dbReference type="Google" id="ProtNLM"/>
    </source>
</evidence>
<evidence type="ECO:0000313" key="1">
    <source>
        <dbReference type="EMBL" id="OGI84203.1"/>
    </source>
</evidence>
<dbReference type="GO" id="GO:0003677">
    <property type="term" value="F:DNA binding"/>
    <property type="evidence" value="ECO:0007669"/>
    <property type="project" value="InterPro"/>
</dbReference>
<name>A0A1F6WQQ6_9BACT</name>
<dbReference type="GO" id="GO:0006281">
    <property type="term" value="P:DNA repair"/>
    <property type="evidence" value="ECO:0007669"/>
    <property type="project" value="InterPro"/>
</dbReference>
<dbReference type="GO" id="GO:0006310">
    <property type="term" value="P:DNA recombination"/>
    <property type="evidence" value="ECO:0007669"/>
    <property type="project" value="InterPro"/>
</dbReference>